<organism evidence="2 3">
    <name type="scientific">Pulveribacter suum</name>
    <dbReference type="NCBI Taxonomy" id="2116657"/>
    <lineage>
        <taxon>Bacteria</taxon>
        <taxon>Pseudomonadati</taxon>
        <taxon>Pseudomonadota</taxon>
        <taxon>Betaproteobacteria</taxon>
        <taxon>Burkholderiales</taxon>
        <taxon>Comamonadaceae</taxon>
        <taxon>Pulveribacter</taxon>
    </lineage>
</organism>
<sequence>MLGRRHLLGLAAALAAPAWPLRAQPQGGVVVARFGPMPPPAQVRRVFAAGPPAGVLVAALAPGKLLGWPMALPPQARALLGPALRGLPHTGRLAGRGSTVALESLLQLQPDLVLDAGTADATYVSTLRTASGQTGLPMALVQGRVADHGAQLREVGRLLGVAARGEALAGQADAILALAARLRAGVPLEQRPRVYYGRGADGLETGLGGSINVELLELCAGRNVAAAAGAGSLTRVSLEQILAWDPQVIVTQDAHFARRVQADPLWRAVAAVRTGRVHCAPALPFGWLDGPPGVNRLIGVRWLLERLHPGHALLAAQEPLADAVARFYQSFYGADLPAPALHELLEADA</sequence>
<dbReference type="InterPro" id="IPR002491">
    <property type="entry name" value="ABC_transptr_periplasmic_BD"/>
</dbReference>
<gene>
    <name evidence="2" type="ORF">C7H73_07785</name>
</gene>
<dbReference type="PROSITE" id="PS50983">
    <property type="entry name" value="FE_B12_PBP"/>
    <property type="match status" value="1"/>
</dbReference>
<dbReference type="Pfam" id="PF01497">
    <property type="entry name" value="Peripla_BP_2"/>
    <property type="match status" value="1"/>
</dbReference>
<dbReference type="PANTHER" id="PTHR30535">
    <property type="entry name" value="VITAMIN B12-BINDING PROTEIN"/>
    <property type="match status" value="1"/>
</dbReference>
<dbReference type="OrthoDB" id="9775594at2"/>
<feature type="domain" description="Fe/B12 periplasmic-binding" evidence="1">
    <location>
        <begin position="45"/>
        <end position="311"/>
    </location>
</feature>
<accession>A0A2P1NKI6</accession>
<dbReference type="SUPFAM" id="SSF53807">
    <property type="entry name" value="Helical backbone' metal receptor"/>
    <property type="match status" value="1"/>
</dbReference>
<dbReference type="InterPro" id="IPR050902">
    <property type="entry name" value="ABC_Transporter_SBP"/>
</dbReference>
<dbReference type="KEGG" id="melm:C7H73_07785"/>
<evidence type="ECO:0000313" key="2">
    <source>
        <dbReference type="EMBL" id="AVP57569.1"/>
    </source>
</evidence>
<evidence type="ECO:0000313" key="3">
    <source>
        <dbReference type="Proteomes" id="UP000241829"/>
    </source>
</evidence>
<proteinExistence type="predicted"/>
<name>A0A2P1NKI6_9BURK</name>
<dbReference type="PANTHER" id="PTHR30535:SF34">
    <property type="entry name" value="MOLYBDATE-BINDING PROTEIN MOLA"/>
    <property type="match status" value="1"/>
</dbReference>
<dbReference type="Gene3D" id="3.40.50.1980">
    <property type="entry name" value="Nitrogenase molybdenum iron protein domain"/>
    <property type="match status" value="2"/>
</dbReference>
<dbReference type="Gene3D" id="1.20.58.2180">
    <property type="match status" value="1"/>
</dbReference>
<dbReference type="EMBL" id="CP027792">
    <property type="protein sequence ID" value="AVP57569.1"/>
    <property type="molecule type" value="Genomic_DNA"/>
</dbReference>
<dbReference type="AlphaFoldDB" id="A0A2P1NKI6"/>
<keyword evidence="3" id="KW-1185">Reference proteome</keyword>
<dbReference type="RefSeq" id="WP_106846122.1">
    <property type="nucleotide sequence ID" value="NZ_CP027792.1"/>
</dbReference>
<reference evidence="3" key="1">
    <citation type="submission" date="2018-03" db="EMBL/GenBank/DDBJ databases">
        <title>Genome sequencing of Melaminivora sp. strain SC2-7.</title>
        <authorList>
            <person name="Kim S.-J."/>
            <person name="Heo J."/>
            <person name="Ahn J.-H."/>
            <person name="Kwon S.-W."/>
        </authorList>
    </citation>
    <scope>NUCLEOTIDE SEQUENCE [LARGE SCALE GENOMIC DNA]</scope>
    <source>
        <strain evidence="3">SC2-7</strain>
    </source>
</reference>
<protein>
    <submittedName>
        <fullName evidence="2">Iron ABC transporter substrate-binding protein</fullName>
    </submittedName>
</protein>
<evidence type="ECO:0000259" key="1">
    <source>
        <dbReference type="PROSITE" id="PS50983"/>
    </source>
</evidence>
<dbReference type="Proteomes" id="UP000241829">
    <property type="component" value="Chromosome"/>
</dbReference>